<comment type="similarity">
    <text evidence="1">Belongs to the GeBP family.</text>
</comment>
<evidence type="ECO:0000256" key="2">
    <source>
        <dbReference type="SAM" id="MobiDB-lite"/>
    </source>
</evidence>
<gene>
    <name evidence="4" type="ORF">ORAREDHAP_LOCUS41087</name>
</gene>
<dbReference type="EMBL" id="CAEKKB010000007">
    <property type="protein sequence ID" value="CAB4316172.1"/>
    <property type="molecule type" value="Genomic_DNA"/>
</dbReference>
<dbReference type="AlphaFoldDB" id="A0A6J5XV90"/>
<dbReference type="InterPro" id="IPR053932">
    <property type="entry name" value="GeBP-like_DBD"/>
</dbReference>
<dbReference type="Pfam" id="PF04504">
    <property type="entry name" value="GeBP-like_DBD"/>
    <property type="match status" value="1"/>
</dbReference>
<accession>A0A6J5XV90</accession>
<evidence type="ECO:0000256" key="1">
    <source>
        <dbReference type="ARBA" id="ARBA00010820"/>
    </source>
</evidence>
<name>A0A6J5XV90_PRUAR</name>
<reference evidence="5" key="1">
    <citation type="journal article" date="2020" name="Genome Biol.">
        <title>Gamete binning: chromosome-level and haplotype-resolved genome assembly enabled by high-throughput single-cell sequencing of gamete genomes.</title>
        <authorList>
            <person name="Campoy J.A."/>
            <person name="Sun H."/>
            <person name="Goel M."/>
            <person name="Jiao W.-B."/>
            <person name="Folz-Donahue K."/>
            <person name="Wang N."/>
            <person name="Rubio M."/>
            <person name="Liu C."/>
            <person name="Kukat C."/>
            <person name="Ruiz D."/>
            <person name="Huettel B."/>
            <person name="Schneeberger K."/>
        </authorList>
    </citation>
    <scope>NUCLEOTIDE SEQUENCE [LARGE SCALE GENOMIC DNA]</scope>
    <source>
        <strain evidence="5">cv. Rojo Pasion</strain>
    </source>
</reference>
<feature type="domain" description="Glabrous enhancer-binding protein-like DBD" evidence="3">
    <location>
        <begin position="63"/>
        <end position="111"/>
    </location>
</feature>
<proteinExistence type="inferred from homology"/>
<feature type="region of interest" description="Disordered" evidence="2">
    <location>
        <begin position="1"/>
        <end position="64"/>
    </location>
</feature>
<sequence>MAAPNPESEFEEAEPPKVAPAPEVESDEPKPPKVAPTPEFESKELKPPKVAPTPEYEFESEYSKKGLNPYGDMIDFHDFIKNLLKADENKTQLQDKIRRLKKKYETNVGKGKNV</sequence>
<evidence type="ECO:0000313" key="4">
    <source>
        <dbReference type="EMBL" id="CAB4316172.1"/>
    </source>
</evidence>
<evidence type="ECO:0000313" key="5">
    <source>
        <dbReference type="Proteomes" id="UP000507245"/>
    </source>
</evidence>
<evidence type="ECO:0000259" key="3">
    <source>
        <dbReference type="Pfam" id="PF04504"/>
    </source>
</evidence>
<protein>
    <recommendedName>
        <fullName evidence="3">Glabrous enhancer-binding protein-like DBD domain-containing protein</fullName>
    </recommendedName>
</protein>
<dbReference type="Proteomes" id="UP000507245">
    <property type="component" value="Unassembled WGS sequence"/>
</dbReference>
<organism evidence="4 5">
    <name type="scientific">Prunus armeniaca</name>
    <name type="common">Apricot</name>
    <name type="synonym">Armeniaca vulgaris</name>
    <dbReference type="NCBI Taxonomy" id="36596"/>
    <lineage>
        <taxon>Eukaryota</taxon>
        <taxon>Viridiplantae</taxon>
        <taxon>Streptophyta</taxon>
        <taxon>Embryophyta</taxon>
        <taxon>Tracheophyta</taxon>
        <taxon>Spermatophyta</taxon>
        <taxon>Magnoliopsida</taxon>
        <taxon>eudicotyledons</taxon>
        <taxon>Gunneridae</taxon>
        <taxon>Pentapetalae</taxon>
        <taxon>rosids</taxon>
        <taxon>fabids</taxon>
        <taxon>Rosales</taxon>
        <taxon>Rosaceae</taxon>
        <taxon>Amygdaloideae</taxon>
        <taxon>Amygdaleae</taxon>
        <taxon>Prunus</taxon>
    </lineage>
</organism>
<dbReference type="OrthoDB" id="1164963at2759"/>
<keyword evidence="5" id="KW-1185">Reference proteome</keyword>